<protein>
    <submittedName>
        <fullName evidence="1">(salmon louse) hypothetical protein</fullName>
    </submittedName>
</protein>
<proteinExistence type="predicted"/>
<dbReference type="EMBL" id="HG994585">
    <property type="protein sequence ID" value="CAF2983093.1"/>
    <property type="molecule type" value="Genomic_DNA"/>
</dbReference>
<dbReference type="OrthoDB" id="6377204at2759"/>
<dbReference type="AlphaFoldDB" id="A0A7R8D5U0"/>
<gene>
    <name evidence="1" type="ORF">LSAA_11585</name>
</gene>
<sequence>MLKNHNVHLLTIPPQTSNKTQPLDITIFGPGKCTFDALLSSWVIDHPHQPATIYDITSLICSTFISAATPQNIIIGFEAAGICPLNPNIFIDAFAPFEVSDRPLCPQQSACEAGLESAAFVELTDASTSDGVTFKGPVSPRDFKGFPMAKPRKEMKKRKK</sequence>
<name>A0A7R8D5U0_LEPSM</name>
<accession>A0A7R8D5U0</accession>
<organism evidence="1 2">
    <name type="scientific">Lepeophtheirus salmonis</name>
    <name type="common">Salmon louse</name>
    <name type="synonym">Caligus salmonis</name>
    <dbReference type="NCBI Taxonomy" id="72036"/>
    <lineage>
        <taxon>Eukaryota</taxon>
        <taxon>Metazoa</taxon>
        <taxon>Ecdysozoa</taxon>
        <taxon>Arthropoda</taxon>
        <taxon>Crustacea</taxon>
        <taxon>Multicrustacea</taxon>
        <taxon>Hexanauplia</taxon>
        <taxon>Copepoda</taxon>
        <taxon>Siphonostomatoida</taxon>
        <taxon>Caligidae</taxon>
        <taxon>Lepeophtheirus</taxon>
    </lineage>
</organism>
<reference evidence="1" key="1">
    <citation type="submission" date="2021-02" db="EMBL/GenBank/DDBJ databases">
        <authorList>
            <person name="Bekaert M."/>
        </authorList>
    </citation>
    <scope>NUCLEOTIDE SEQUENCE</scope>
    <source>
        <strain evidence="1">IoA-00</strain>
    </source>
</reference>
<evidence type="ECO:0000313" key="1">
    <source>
        <dbReference type="EMBL" id="CAF2983093.1"/>
    </source>
</evidence>
<evidence type="ECO:0000313" key="2">
    <source>
        <dbReference type="Proteomes" id="UP000675881"/>
    </source>
</evidence>
<keyword evidence="2" id="KW-1185">Reference proteome</keyword>
<dbReference type="Proteomes" id="UP000675881">
    <property type="component" value="Chromosome 6"/>
</dbReference>